<dbReference type="InterPro" id="IPR025671">
    <property type="entry name" value="HXXEE"/>
</dbReference>
<evidence type="ECO:0000256" key="1">
    <source>
        <dbReference type="SAM" id="Phobius"/>
    </source>
</evidence>
<name>A0A2T7BPJ9_9BACT</name>
<feature type="transmembrane region" description="Helical" evidence="1">
    <location>
        <begin position="145"/>
        <end position="162"/>
    </location>
</feature>
<gene>
    <name evidence="2" type="ORF">DCC81_08915</name>
</gene>
<proteinExistence type="predicted"/>
<feature type="transmembrane region" description="Helical" evidence="1">
    <location>
        <begin position="87"/>
        <end position="107"/>
    </location>
</feature>
<dbReference type="Pfam" id="PF13787">
    <property type="entry name" value="HXXEE"/>
    <property type="match status" value="1"/>
</dbReference>
<dbReference type="AlphaFoldDB" id="A0A2T7BPJ9"/>
<protein>
    <recommendedName>
        <fullName evidence="4">HXXEE domain-containing protein</fullName>
    </recommendedName>
</protein>
<evidence type="ECO:0000313" key="2">
    <source>
        <dbReference type="EMBL" id="PUZ29551.1"/>
    </source>
</evidence>
<feature type="transmembrane region" description="Helical" evidence="1">
    <location>
        <begin position="174"/>
        <end position="196"/>
    </location>
</feature>
<keyword evidence="1" id="KW-1133">Transmembrane helix</keyword>
<accession>A0A2T7BPJ9</accession>
<feature type="transmembrane region" description="Helical" evidence="1">
    <location>
        <begin position="119"/>
        <end position="139"/>
    </location>
</feature>
<keyword evidence="3" id="KW-1185">Reference proteome</keyword>
<dbReference type="EMBL" id="QCYK01000001">
    <property type="protein sequence ID" value="PUZ29551.1"/>
    <property type="molecule type" value="Genomic_DNA"/>
</dbReference>
<evidence type="ECO:0000313" key="3">
    <source>
        <dbReference type="Proteomes" id="UP000244450"/>
    </source>
</evidence>
<sequence length="201" mass="22153">MEHMTLLHRLLYLFKQFELKIGLTNEGVPRSPVTGTARQLVQERCWTGALTLAFVAHNAEEALTETHLQGTLLQAYSNNALTPSEQVMASMLLSCMALLWLGVALRARQLTYVSGINTALAGILLFNALVPHLLLFGILHHYTPGVITVLLFSIPLGIYQLVRQRRLGILTLPLFIKCLWAGLLMGLVSITLALGLSKLLV</sequence>
<comment type="caution">
    <text evidence="2">The sequence shown here is derived from an EMBL/GenBank/DDBJ whole genome shotgun (WGS) entry which is preliminary data.</text>
</comment>
<keyword evidence="1" id="KW-0812">Transmembrane</keyword>
<evidence type="ECO:0008006" key="4">
    <source>
        <dbReference type="Google" id="ProtNLM"/>
    </source>
</evidence>
<dbReference type="Proteomes" id="UP000244450">
    <property type="component" value="Unassembled WGS sequence"/>
</dbReference>
<organism evidence="2 3">
    <name type="scientific">Chitinophaga parva</name>
    <dbReference type="NCBI Taxonomy" id="2169414"/>
    <lineage>
        <taxon>Bacteria</taxon>
        <taxon>Pseudomonadati</taxon>
        <taxon>Bacteroidota</taxon>
        <taxon>Chitinophagia</taxon>
        <taxon>Chitinophagales</taxon>
        <taxon>Chitinophagaceae</taxon>
        <taxon>Chitinophaga</taxon>
    </lineage>
</organism>
<keyword evidence="1" id="KW-0472">Membrane</keyword>
<reference evidence="2 3" key="1">
    <citation type="submission" date="2018-04" db="EMBL/GenBank/DDBJ databases">
        <title>Chitinophaga fuyangensis sp. nov., isolated from soil in a chemical factory.</title>
        <authorList>
            <person name="Chen K."/>
        </authorList>
    </citation>
    <scope>NUCLEOTIDE SEQUENCE [LARGE SCALE GENOMIC DNA]</scope>
    <source>
        <strain evidence="2 3">LY-1</strain>
    </source>
</reference>